<reference evidence="2" key="1">
    <citation type="submission" date="2021-01" db="EMBL/GenBank/DDBJ databases">
        <title>Caligus Genome Assembly.</title>
        <authorList>
            <person name="Gallardo-Escarate C."/>
        </authorList>
    </citation>
    <scope>NUCLEOTIDE SEQUENCE [LARGE SCALE GENOMIC DNA]</scope>
</reference>
<dbReference type="Proteomes" id="UP000595437">
    <property type="component" value="Chromosome 16"/>
</dbReference>
<protein>
    <submittedName>
        <fullName evidence="1">Uncharacterized protein</fullName>
    </submittedName>
</protein>
<dbReference type="AlphaFoldDB" id="A0A7T8GRP7"/>
<feature type="non-terminal residue" evidence="1">
    <location>
        <position position="1"/>
    </location>
</feature>
<dbReference type="EMBL" id="CP045905">
    <property type="protein sequence ID" value="QQP36542.1"/>
    <property type="molecule type" value="Genomic_DNA"/>
</dbReference>
<organism evidence="1 2">
    <name type="scientific">Caligus rogercresseyi</name>
    <name type="common">Sea louse</name>
    <dbReference type="NCBI Taxonomy" id="217165"/>
    <lineage>
        <taxon>Eukaryota</taxon>
        <taxon>Metazoa</taxon>
        <taxon>Ecdysozoa</taxon>
        <taxon>Arthropoda</taxon>
        <taxon>Crustacea</taxon>
        <taxon>Multicrustacea</taxon>
        <taxon>Hexanauplia</taxon>
        <taxon>Copepoda</taxon>
        <taxon>Siphonostomatoida</taxon>
        <taxon>Caligidae</taxon>
        <taxon>Caligus</taxon>
    </lineage>
</organism>
<keyword evidence="2" id="KW-1185">Reference proteome</keyword>
<sequence>WKIVHPSCVCGLPRRVNTKYFLKINLPGLEGGNEGYAKGLILFGVSRDKMRASPKK</sequence>
<gene>
    <name evidence="1" type="ORF">FKW44_021676</name>
</gene>
<proteinExistence type="predicted"/>
<evidence type="ECO:0000313" key="2">
    <source>
        <dbReference type="Proteomes" id="UP000595437"/>
    </source>
</evidence>
<accession>A0A7T8GRP7</accession>
<evidence type="ECO:0000313" key="1">
    <source>
        <dbReference type="EMBL" id="QQP36542.1"/>
    </source>
</evidence>
<name>A0A7T8GRP7_CALRO</name>